<name>A0A0D5LND4_MAREN</name>
<gene>
    <name evidence="1" type="ORF">TM49_02600</name>
</gene>
<dbReference type="GO" id="GO:0030246">
    <property type="term" value="F:carbohydrate binding"/>
    <property type="evidence" value="ECO:0007669"/>
    <property type="project" value="InterPro"/>
</dbReference>
<dbReference type="InterPro" id="IPR027839">
    <property type="entry name" value="DUF4432"/>
</dbReference>
<dbReference type="KEGG" id="mey:TM49_02600"/>
<dbReference type="AlphaFoldDB" id="A0A0D5LND4"/>
<dbReference type="RefSeq" id="WP_045679414.1">
    <property type="nucleotide sequence ID" value="NZ_CP010803.1"/>
</dbReference>
<keyword evidence="2" id="KW-1185">Reference proteome</keyword>
<evidence type="ECO:0000313" key="1">
    <source>
        <dbReference type="EMBL" id="AJY44828.1"/>
    </source>
</evidence>
<accession>A0A0D5LND4</accession>
<dbReference type="Gene3D" id="2.70.98.10">
    <property type="match status" value="1"/>
</dbReference>
<evidence type="ECO:0000313" key="2">
    <source>
        <dbReference type="Proteomes" id="UP000032611"/>
    </source>
</evidence>
<dbReference type="Pfam" id="PF14486">
    <property type="entry name" value="DUF4432"/>
    <property type="match status" value="1"/>
</dbReference>
<dbReference type="STRING" id="1486262.TM49_02600"/>
<protein>
    <recommendedName>
        <fullName evidence="3">DUF4432 domain-containing protein</fullName>
    </recommendedName>
</protein>
<sequence>MTTLFGRQWTRAELDRLLPDIGEVAGIRPLAFEDGSGRGARLIQIDSGGGLRVDLLPDRSCDIGQVWCNGTPFAWTNPMGYPTPSAARNNSPLSGLMTTCGFEHVRQPVHDNGRDYPLHGSAMHVPAKILSAAPVWIGDDCVFEIVAEVTQFSLSGGAFRLLRRIGVPLGGRSLSVSDTVTLLSGEAPLMALYHINLGFPLIGEDSVLMLNDADISARLKKPIDIGLSGAETARVRLAGGPQPGDPAFELAYRADTLPYLQTFSNRADGINVVAIEPVSHDRRPRAELREAGQLVPLERGASRAFFLEMTFSGGQW</sequence>
<organism evidence="1 2">
    <name type="scientific">Martelella endophytica</name>
    <dbReference type="NCBI Taxonomy" id="1486262"/>
    <lineage>
        <taxon>Bacteria</taxon>
        <taxon>Pseudomonadati</taxon>
        <taxon>Pseudomonadota</taxon>
        <taxon>Alphaproteobacteria</taxon>
        <taxon>Hyphomicrobiales</taxon>
        <taxon>Aurantimonadaceae</taxon>
        <taxon>Martelella</taxon>
    </lineage>
</organism>
<dbReference type="PATRIC" id="fig|1486262.3.peg.540"/>
<dbReference type="EMBL" id="CP010803">
    <property type="protein sequence ID" value="AJY44828.1"/>
    <property type="molecule type" value="Genomic_DNA"/>
</dbReference>
<reference evidence="1 2" key="1">
    <citation type="journal article" date="2015" name="Genome Announc.">
        <title>Complete genome sequence of Martelella endophytica YC6887, which has antifungal activity associated with a halophyte.</title>
        <authorList>
            <person name="Khan A."/>
            <person name="Khan H."/>
            <person name="Chung E.J."/>
            <person name="Hossain M.T."/>
            <person name="Chung Y.R."/>
        </authorList>
    </citation>
    <scope>NUCLEOTIDE SEQUENCE [LARGE SCALE GENOMIC DNA]</scope>
    <source>
        <strain evidence="1">YC6887</strain>
    </source>
</reference>
<dbReference type="InterPro" id="IPR014718">
    <property type="entry name" value="GH-type_carb-bd"/>
</dbReference>
<dbReference type="Proteomes" id="UP000032611">
    <property type="component" value="Chromosome"/>
</dbReference>
<dbReference type="HOGENOM" id="CLU_056939_0_0_5"/>
<proteinExistence type="predicted"/>
<evidence type="ECO:0008006" key="3">
    <source>
        <dbReference type="Google" id="ProtNLM"/>
    </source>
</evidence>